<dbReference type="Gene3D" id="3.30.1330.100">
    <property type="entry name" value="CofE-like"/>
    <property type="match status" value="1"/>
</dbReference>
<dbReference type="EMBL" id="QEKV01000011">
    <property type="protein sequence ID" value="PVY89091.1"/>
    <property type="molecule type" value="Genomic_DNA"/>
</dbReference>
<dbReference type="SUPFAM" id="SSF144010">
    <property type="entry name" value="CofE-like"/>
    <property type="match status" value="1"/>
</dbReference>
<keyword evidence="2" id="KW-0436">Ligase</keyword>
<comment type="caution">
    <text evidence="2">The sequence shown here is derived from an EMBL/GenBank/DDBJ whole genome shotgun (WGS) entry which is preliminary data.</text>
</comment>
<dbReference type="Pfam" id="PF01996">
    <property type="entry name" value="F420_ligase"/>
    <property type="match status" value="1"/>
</dbReference>
<organism evidence="2 3">
    <name type="scientific">Ezakiella coagulans</name>
    <dbReference type="NCBI Taxonomy" id="46507"/>
    <lineage>
        <taxon>Bacteria</taxon>
        <taxon>Bacillati</taxon>
        <taxon>Bacillota</taxon>
        <taxon>Tissierellia</taxon>
        <taxon>Ezakiella</taxon>
    </lineage>
</organism>
<keyword evidence="3" id="KW-1185">Reference proteome</keyword>
<evidence type="ECO:0000313" key="3">
    <source>
        <dbReference type="Proteomes" id="UP000245793"/>
    </source>
</evidence>
<dbReference type="InterPro" id="IPR002847">
    <property type="entry name" value="F420-0_gamma-glut_ligase-dom"/>
</dbReference>
<dbReference type="GO" id="GO:0016874">
    <property type="term" value="F:ligase activity"/>
    <property type="evidence" value="ECO:0007669"/>
    <property type="project" value="UniProtKB-KW"/>
</dbReference>
<dbReference type="Proteomes" id="UP000245793">
    <property type="component" value="Unassembled WGS sequence"/>
</dbReference>
<name>A0A2U1DN37_9FIRM</name>
<evidence type="ECO:0000259" key="1">
    <source>
        <dbReference type="Pfam" id="PF01996"/>
    </source>
</evidence>
<dbReference type="AlphaFoldDB" id="A0A2U1DN37"/>
<dbReference type="RefSeq" id="WP_116480516.1">
    <property type="nucleotide sequence ID" value="NZ_QEKV01000011.1"/>
</dbReference>
<gene>
    <name evidence="2" type="ORF">C7381_11120</name>
</gene>
<accession>A0A2U1DN37</accession>
<sequence>MSRFIGTVSRGIRTKIIKKGDNLAEIVVNSVMDAVASENIPIHDRDVIGVTEAVLARSQGNYANTDEIGEDIRKKFGGDHIGLIFPILSRNRFSVCLKGIAKGAKKITLMLSYPADEVGNHLLTLEQLDEAGMKDLSQLMTEKEYRDKFGKNYHPFTHVDYVEFYRDLIESEGAECEIIFSNDPLHILKYTNKVLTADIHSRKRTKKILKDAGALVYNIEDVLNEPVGESGYNKEYGILGANKSTEDSVKLFPRDSFKFANDLQSRFKEATGKNIEVLVYGDGAFKDSVGQIWELADPVVSPGYTKGLEGVPNELKLKYLADNDFKDLKGEELNNAILEKIKHKYDEDVVHNENEKLGTTPRKLTDLIGSLCDLTSGSGDKGTPIILIQGYFDNLATE</sequence>
<reference evidence="2 3" key="1">
    <citation type="submission" date="2018-04" db="EMBL/GenBank/DDBJ databases">
        <title>Genomic Encyclopedia of Type Strains, Phase IV (KMG-IV): sequencing the most valuable type-strain genomes for metagenomic binning, comparative biology and taxonomic classification.</title>
        <authorList>
            <person name="Goeker M."/>
        </authorList>
    </citation>
    <scope>NUCLEOTIDE SEQUENCE [LARGE SCALE GENOMIC DNA]</scope>
    <source>
        <strain evidence="2 3">DSM 20705</strain>
    </source>
</reference>
<protein>
    <submittedName>
        <fullName evidence="2">F420-0:gamma-glutamyl ligase</fullName>
    </submittedName>
</protein>
<evidence type="ECO:0000313" key="2">
    <source>
        <dbReference type="EMBL" id="PVY89091.1"/>
    </source>
</evidence>
<proteinExistence type="predicted"/>
<feature type="domain" description="Coenzyme F420:L-glutamate ligase-like" evidence="1">
    <location>
        <begin position="11"/>
        <end position="390"/>
    </location>
</feature>